<sequence>MVVKKAGTCMSPYRIFFVYRIHDLNYLHVHGMEMATKKLFTVLLYSPNDAIDLTVQTSHLPAELLSVLEEEKARIDQGYYDLAQWEYQSYNEQLH</sequence>
<comment type="caution">
    <text evidence="1">The sequence shown here is derived from an EMBL/GenBank/DDBJ whole genome shotgun (WGS) entry which is preliminary data.</text>
</comment>
<gene>
    <name evidence="1" type="ORF">AS030_01160</name>
</gene>
<protein>
    <submittedName>
        <fullName evidence="1">Uncharacterized protein</fullName>
    </submittedName>
</protein>
<dbReference type="EMBL" id="LNQN01000001">
    <property type="protein sequence ID" value="KSU84205.1"/>
    <property type="molecule type" value="Genomic_DNA"/>
</dbReference>
<name>A0A0V8JB32_9BACL</name>
<organism evidence="1 2">
    <name type="scientific">Fictibacillus enclensis</name>
    <dbReference type="NCBI Taxonomy" id="1017270"/>
    <lineage>
        <taxon>Bacteria</taxon>
        <taxon>Bacillati</taxon>
        <taxon>Bacillota</taxon>
        <taxon>Bacilli</taxon>
        <taxon>Bacillales</taxon>
        <taxon>Fictibacillaceae</taxon>
        <taxon>Fictibacillus</taxon>
    </lineage>
</organism>
<proteinExistence type="predicted"/>
<dbReference type="AlphaFoldDB" id="A0A0V8JB32"/>
<dbReference type="Proteomes" id="UP000054099">
    <property type="component" value="Unassembled WGS sequence"/>
</dbReference>
<accession>A0A0V8JB32</accession>
<keyword evidence="2" id="KW-1185">Reference proteome</keyword>
<evidence type="ECO:0000313" key="1">
    <source>
        <dbReference type="EMBL" id="KSU84205.1"/>
    </source>
</evidence>
<evidence type="ECO:0000313" key="2">
    <source>
        <dbReference type="Proteomes" id="UP000054099"/>
    </source>
</evidence>
<reference evidence="1 2" key="1">
    <citation type="journal article" date="2014" name="Antonie Van Leeuwenhoek">
        <title>Fictibacillus enclensis sp. nov., isolated from marine sediment.</title>
        <authorList>
            <person name="Dastager S.G."/>
            <person name="Mawlankar R."/>
            <person name="Srinivasan K."/>
            <person name="Tang S.K."/>
            <person name="Lee J.C."/>
            <person name="Ramana V.V."/>
            <person name="Shouche Y.S."/>
        </authorList>
    </citation>
    <scope>NUCLEOTIDE SEQUENCE [LARGE SCALE GENOMIC DNA]</scope>
    <source>
        <strain evidence="1 2">NIO-1003</strain>
    </source>
</reference>